<proteinExistence type="predicted"/>
<organism evidence="1">
    <name type="scientific">Anguilla anguilla</name>
    <name type="common">European freshwater eel</name>
    <name type="synonym">Muraena anguilla</name>
    <dbReference type="NCBI Taxonomy" id="7936"/>
    <lineage>
        <taxon>Eukaryota</taxon>
        <taxon>Metazoa</taxon>
        <taxon>Chordata</taxon>
        <taxon>Craniata</taxon>
        <taxon>Vertebrata</taxon>
        <taxon>Euteleostomi</taxon>
        <taxon>Actinopterygii</taxon>
        <taxon>Neopterygii</taxon>
        <taxon>Teleostei</taxon>
        <taxon>Anguilliformes</taxon>
        <taxon>Anguillidae</taxon>
        <taxon>Anguilla</taxon>
    </lineage>
</organism>
<protein>
    <submittedName>
        <fullName evidence="1">Uncharacterized protein</fullName>
    </submittedName>
</protein>
<name>A0A0E9TPD5_ANGAN</name>
<reference evidence="1" key="2">
    <citation type="journal article" date="2015" name="Fish Shellfish Immunol.">
        <title>Early steps in the European eel (Anguilla anguilla)-Vibrio vulnificus interaction in the gills: Role of the RtxA13 toxin.</title>
        <authorList>
            <person name="Callol A."/>
            <person name="Pajuelo D."/>
            <person name="Ebbesson L."/>
            <person name="Teles M."/>
            <person name="MacKenzie S."/>
            <person name="Amaro C."/>
        </authorList>
    </citation>
    <scope>NUCLEOTIDE SEQUENCE</scope>
</reference>
<dbReference type="AlphaFoldDB" id="A0A0E9TPD5"/>
<dbReference type="Gene3D" id="3.90.176.10">
    <property type="entry name" value="Toxin ADP-ribosyltransferase, Chain A, domain 1"/>
    <property type="match status" value="1"/>
</dbReference>
<evidence type="ECO:0000313" key="1">
    <source>
        <dbReference type="EMBL" id="JAH55302.1"/>
    </source>
</evidence>
<sequence>MEVQREKVIKLLIIAAIMHTVDSEERQLDMSPNAVDDQFIGCRNEMLNRILGKGAFLSRSRQPTRF</sequence>
<reference evidence="1" key="1">
    <citation type="submission" date="2014-11" db="EMBL/GenBank/DDBJ databases">
        <authorList>
            <person name="Amaro Gonzalez C."/>
        </authorList>
    </citation>
    <scope>NUCLEOTIDE SEQUENCE</scope>
</reference>
<dbReference type="EMBL" id="GBXM01053275">
    <property type="protein sequence ID" value="JAH55302.1"/>
    <property type="molecule type" value="Transcribed_RNA"/>
</dbReference>
<accession>A0A0E9TPD5</accession>